<gene>
    <name evidence="2" type="ORF">LU297_03860</name>
</gene>
<dbReference type="Proteomes" id="UP001063782">
    <property type="component" value="Chromosome"/>
</dbReference>
<protein>
    <recommendedName>
        <fullName evidence="4">RND efflux pump membrane fusion protein barrel-sandwich domain-containing protein</fullName>
    </recommendedName>
</protein>
<evidence type="ECO:0000256" key="1">
    <source>
        <dbReference type="SAM" id="SignalP"/>
    </source>
</evidence>
<keyword evidence="3" id="KW-1185">Reference proteome</keyword>
<evidence type="ECO:0008006" key="4">
    <source>
        <dbReference type="Google" id="ProtNLM"/>
    </source>
</evidence>
<organism evidence="2 3">
    <name type="scientific">Moraxella nasicaprae</name>
    <dbReference type="NCBI Taxonomy" id="2904122"/>
    <lineage>
        <taxon>Bacteria</taxon>
        <taxon>Pseudomonadati</taxon>
        <taxon>Pseudomonadota</taxon>
        <taxon>Gammaproteobacteria</taxon>
        <taxon>Moraxellales</taxon>
        <taxon>Moraxellaceae</taxon>
        <taxon>Moraxella</taxon>
    </lineage>
</organism>
<sequence length="322" mass="35503">MNHFALGVCLMMLACLLSLTACKPKSATPSHDTPITLSTDQVASVKMTRYQPSLTLAGTIKPHRSQRLHMPFDGKILYIAKTGTHHQAGSPLVQILPIHQSDIQMLTTLKQYDAHSQSYQLMVDFDGTIDQQFVQTDDEVLAESTLLNVVDTKTLDMVSLAPVSIKSYLHIGTTVQLNTQNTQQGHFSGQISQIDEEQNLLKIHIRIKPKPDQAPLALGQSVYGSLDYGQSAVAGLVPYLAISNEQGKSLSLAQFHPPRPALPVKGYIWLIKQDHTLHKKLVDVIEYRQASNQFLVTGVSEDSLVVTTPPNDALDGRTVRLH</sequence>
<dbReference type="RefSeq" id="WP_263077097.1">
    <property type="nucleotide sequence ID" value="NZ_CP089977.1"/>
</dbReference>
<name>A0ABY6F654_9GAMM</name>
<feature type="chain" id="PRO_5046132998" description="RND efflux pump membrane fusion protein barrel-sandwich domain-containing protein" evidence="1">
    <location>
        <begin position="21"/>
        <end position="322"/>
    </location>
</feature>
<proteinExistence type="predicted"/>
<feature type="signal peptide" evidence="1">
    <location>
        <begin position="1"/>
        <end position="20"/>
    </location>
</feature>
<evidence type="ECO:0000313" key="2">
    <source>
        <dbReference type="EMBL" id="UXZ05586.1"/>
    </source>
</evidence>
<evidence type="ECO:0000313" key="3">
    <source>
        <dbReference type="Proteomes" id="UP001063782"/>
    </source>
</evidence>
<dbReference type="PANTHER" id="PTHR30469:SF11">
    <property type="entry name" value="BLL4320 PROTEIN"/>
    <property type="match status" value="1"/>
</dbReference>
<keyword evidence="1" id="KW-0732">Signal</keyword>
<reference evidence="2" key="1">
    <citation type="submission" date="2021-12" db="EMBL/GenBank/DDBJ databases">
        <title>taxonomy of Moraxella sp. ZY201224.</title>
        <authorList>
            <person name="Li F."/>
        </authorList>
    </citation>
    <scope>NUCLEOTIDE SEQUENCE</scope>
    <source>
        <strain evidence="2">ZY201224</strain>
    </source>
</reference>
<dbReference type="EMBL" id="CP089977">
    <property type="protein sequence ID" value="UXZ05586.1"/>
    <property type="molecule type" value="Genomic_DNA"/>
</dbReference>
<dbReference type="PANTHER" id="PTHR30469">
    <property type="entry name" value="MULTIDRUG RESISTANCE PROTEIN MDTA"/>
    <property type="match status" value="1"/>
</dbReference>
<accession>A0ABY6F654</accession>